<name>A0A4R6VPD5_9PSEU</name>
<dbReference type="Proteomes" id="UP000295705">
    <property type="component" value="Unassembled WGS sequence"/>
</dbReference>
<organism evidence="1 2">
    <name type="scientific">Actinomycetospora succinea</name>
    <dbReference type="NCBI Taxonomy" id="663603"/>
    <lineage>
        <taxon>Bacteria</taxon>
        <taxon>Bacillati</taxon>
        <taxon>Actinomycetota</taxon>
        <taxon>Actinomycetes</taxon>
        <taxon>Pseudonocardiales</taxon>
        <taxon>Pseudonocardiaceae</taxon>
        <taxon>Actinomycetospora</taxon>
    </lineage>
</organism>
<evidence type="ECO:0000313" key="1">
    <source>
        <dbReference type="EMBL" id="TDQ65893.1"/>
    </source>
</evidence>
<keyword evidence="2" id="KW-1185">Reference proteome</keyword>
<keyword evidence="1" id="KW-0238">DNA-binding</keyword>
<dbReference type="AlphaFoldDB" id="A0A4R6VPD5"/>
<comment type="caution">
    <text evidence="1">The sequence shown here is derived from an EMBL/GenBank/DDBJ whole genome shotgun (WGS) entry which is preliminary data.</text>
</comment>
<proteinExistence type="predicted"/>
<dbReference type="GO" id="GO:0003677">
    <property type="term" value="F:DNA binding"/>
    <property type="evidence" value="ECO:0007669"/>
    <property type="project" value="UniProtKB-KW"/>
</dbReference>
<dbReference type="PANTHER" id="PTHR38479:SF2">
    <property type="entry name" value="WINGED HELIX DNA-BINDING DOMAIN-CONTAINING PROTEIN"/>
    <property type="match status" value="1"/>
</dbReference>
<dbReference type="EMBL" id="SNYO01000001">
    <property type="protein sequence ID" value="TDQ65893.1"/>
    <property type="molecule type" value="Genomic_DNA"/>
</dbReference>
<reference evidence="1 2" key="1">
    <citation type="submission" date="2019-03" db="EMBL/GenBank/DDBJ databases">
        <title>Genomic Encyclopedia of Type Strains, Phase IV (KMG-IV): sequencing the most valuable type-strain genomes for metagenomic binning, comparative biology and taxonomic classification.</title>
        <authorList>
            <person name="Goeker M."/>
        </authorList>
    </citation>
    <scope>NUCLEOTIDE SEQUENCE [LARGE SCALE GENOMIC DNA]</scope>
    <source>
        <strain evidence="1 2">DSM 45775</strain>
    </source>
</reference>
<dbReference type="Pfam" id="PF06224">
    <property type="entry name" value="AlkZ-like"/>
    <property type="match status" value="1"/>
</dbReference>
<gene>
    <name evidence="1" type="ORF">EV188_1011145</name>
</gene>
<evidence type="ECO:0000313" key="2">
    <source>
        <dbReference type="Proteomes" id="UP000295705"/>
    </source>
</evidence>
<protein>
    <submittedName>
        <fullName evidence="1">Winged helix DNA-binding protein</fullName>
    </submittedName>
</protein>
<accession>A0A4R6VPD5</accession>
<dbReference type="InterPro" id="IPR009351">
    <property type="entry name" value="AlkZ-like"/>
</dbReference>
<sequence>MTRADVIAHRLAAQHLDRRLPAAAWRAAVSSGLQDGAPRSAVLSLYARVAGVRPDAWEDPALAQVWGPRGAVWVVPAADADVFTLGLMPHDERLREAAERDADALAVALGAARVRKRDALAAVGGRVDGLLRAATTGRVRIRWDGRDTLVWVVPAPSTTVDAARAELLRRFLAVLGPSDAPGFARWAGLSPADAQATWEAVPVEATVPAGRAPVSGVRLLPPGDLFLQAPDRALLVPDAAHRRAVWPLGVAQPGALLADGEIAGTWRRRGHRVEVSPFGDLAEGTRRAAEEEAAGFPLAPGREVELRWSDR</sequence>
<dbReference type="PANTHER" id="PTHR38479">
    <property type="entry name" value="LMO0824 PROTEIN"/>
    <property type="match status" value="1"/>
</dbReference>
<dbReference type="RefSeq" id="WP_166659725.1">
    <property type="nucleotide sequence ID" value="NZ_BAABHR010000005.1"/>
</dbReference>